<dbReference type="Pfam" id="PF01713">
    <property type="entry name" value="Smr"/>
    <property type="match status" value="1"/>
</dbReference>
<dbReference type="RefSeq" id="WP_135995567.1">
    <property type="nucleotide sequence ID" value="NZ_CP071057.1"/>
</dbReference>
<accession>A0A4V6RF49</accession>
<dbReference type="PANTHER" id="PTHR35562:SF2">
    <property type="entry name" value="DNA ENDONUCLEASE SMRA-RELATED"/>
    <property type="match status" value="1"/>
</dbReference>
<keyword evidence="4" id="KW-1185">Reference proteome</keyword>
<evidence type="ECO:0000313" key="3">
    <source>
        <dbReference type="EMBL" id="TGY89029.1"/>
    </source>
</evidence>
<evidence type="ECO:0000259" key="2">
    <source>
        <dbReference type="PROSITE" id="PS50828"/>
    </source>
</evidence>
<protein>
    <recommendedName>
        <fullName evidence="2">Smr domain-containing protein</fullName>
    </recommendedName>
</protein>
<dbReference type="SUPFAM" id="SSF160443">
    <property type="entry name" value="SMR domain-like"/>
    <property type="match status" value="1"/>
</dbReference>
<comment type="caution">
    <text evidence="3">The sequence shown here is derived from an EMBL/GenBank/DDBJ whole genome shotgun (WGS) entry which is preliminary data.</text>
</comment>
<reference evidence="3 4" key="1">
    <citation type="journal article" date="2017" name="Int. J. Syst. Evol. Microbiol.">
        <title>Marinicauda algicola sp. nov., isolated from a marine red alga Rhodosorus marinus.</title>
        <authorList>
            <person name="Jeong S.E."/>
            <person name="Jeon S.H."/>
            <person name="Chun B.H."/>
            <person name="Kim D.W."/>
            <person name="Jeon C.O."/>
        </authorList>
    </citation>
    <scope>NUCLEOTIDE SEQUENCE [LARGE SCALE GENOMIC DNA]</scope>
    <source>
        <strain evidence="3 4">JCM 31718</strain>
    </source>
</reference>
<gene>
    <name evidence="3" type="ORF">E5163_07820</name>
</gene>
<proteinExistence type="predicted"/>
<organism evidence="3 4">
    <name type="scientific">Marinicauda algicola</name>
    <dbReference type="NCBI Taxonomy" id="2029849"/>
    <lineage>
        <taxon>Bacteria</taxon>
        <taxon>Pseudomonadati</taxon>
        <taxon>Pseudomonadota</taxon>
        <taxon>Alphaproteobacteria</taxon>
        <taxon>Maricaulales</taxon>
        <taxon>Maricaulaceae</taxon>
        <taxon>Marinicauda</taxon>
    </lineage>
</organism>
<feature type="region of interest" description="Disordered" evidence="1">
    <location>
        <begin position="21"/>
        <end position="42"/>
    </location>
</feature>
<name>A0A4V6RF49_9PROT</name>
<dbReference type="EMBL" id="SRXW01000002">
    <property type="protein sequence ID" value="TGY89029.1"/>
    <property type="molecule type" value="Genomic_DNA"/>
</dbReference>
<dbReference type="PANTHER" id="PTHR35562">
    <property type="entry name" value="DNA ENDONUCLEASE SMRA-RELATED"/>
    <property type="match status" value="1"/>
</dbReference>
<dbReference type="InterPro" id="IPR002625">
    <property type="entry name" value="Smr_dom"/>
</dbReference>
<evidence type="ECO:0000313" key="4">
    <source>
        <dbReference type="Proteomes" id="UP000308054"/>
    </source>
</evidence>
<dbReference type="InterPro" id="IPR036063">
    <property type="entry name" value="Smr_dom_sf"/>
</dbReference>
<dbReference type="OrthoDB" id="7165597at2"/>
<feature type="domain" description="Smr" evidence="2">
    <location>
        <begin position="90"/>
        <end position="189"/>
    </location>
</feature>
<feature type="compositionally biased region" description="Basic and acidic residues" evidence="1">
    <location>
        <begin position="70"/>
        <end position="80"/>
    </location>
</feature>
<dbReference type="AlphaFoldDB" id="A0A4V6RF49"/>
<evidence type="ECO:0000256" key="1">
    <source>
        <dbReference type="SAM" id="MobiDB-lite"/>
    </source>
</evidence>
<dbReference type="Proteomes" id="UP000308054">
    <property type="component" value="Unassembled WGS sequence"/>
</dbReference>
<dbReference type="PROSITE" id="PS50828">
    <property type="entry name" value="SMR"/>
    <property type="match status" value="1"/>
</dbReference>
<sequence>MSRKRGLRPEEREIWGKVARTVKPLGGKQAPAPAEPPAPNRQALQVETSREAFSRFLEARAPAPQGAARPAERGAEKKVRRGRVEIEARLDLHGHTEASGRRALLSFLARQRERGARTVLVITGKGASARALEDRRFEPWDPEGRRLPGVLKRAFPRWMGEGDFAAIVSGYAPAHARHGGSGAYYVMLRG</sequence>
<dbReference type="Gene3D" id="3.30.1370.110">
    <property type="match status" value="1"/>
</dbReference>
<feature type="region of interest" description="Disordered" evidence="1">
    <location>
        <begin position="61"/>
        <end position="80"/>
    </location>
</feature>